<reference evidence="4 7" key="1">
    <citation type="submission" date="2018-01" db="EMBL/GenBank/DDBJ databases">
        <title>Complete genome sequence of Staphylococcus Scheliferi isolated from human.</title>
        <authorList>
            <person name="Abouelkhair M.A."/>
            <person name="Bemis D.A."/>
            <person name="Kania S.A."/>
        </authorList>
    </citation>
    <scope>NUCLEOTIDE SEQUENCE [LARGE SCALE GENOMIC DNA]</scope>
    <source>
        <strain evidence="4 7">ATCC 43808</strain>
    </source>
</reference>
<keyword evidence="5" id="KW-0575">Peroxidase</keyword>
<dbReference type="EMBL" id="UHEF01000001">
    <property type="protein sequence ID" value="SUM90174.1"/>
    <property type="molecule type" value="Genomic_DNA"/>
</dbReference>
<dbReference type="SUPFAM" id="SSF53474">
    <property type="entry name" value="alpha/beta-Hydrolases"/>
    <property type="match status" value="1"/>
</dbReference>
<dbReference type="InterPro" id="IPR000073">
    <property type="entry name" value="AB_hydrolase_1"/>
</dbReference>
<reference evidence="5" key="2">
    <citation type="submission" date="2018-06" db="EMBL/GenBank/DDBJ databases">
        <authorList>
            <consortium name="Pathogen Informatics"/>
            <person name="Doyle S."/>
        </authorList>
    </citation>
    <scope>NUCLEOTIDE SEQUENCE [LARGE SCALE GENOMIC DNA]</scope>
    <source>
        <strain evidence="5">NCTC12218</strain>
    </source>
</reference>
<keyword evidence="5" id="KW-0560">Oxidoreductase</keyword>
<dbReference type="Proteomes" id="UP000264146">
    <property type="component" value="Chromosome"/>
</dbReference>
<dbReference type="GO" id="GO:0016020">
    <property type="term" value="C:membrane"/>
    <property type="evidence" value="ECO:0007669"/>
    <property type="project" value="TreeGrafter"/>
</dbReference>
<evidence type="ECO:0000313" key="4">
    <source>
        <dbReference type="EMBL" id="NHA33865.1"/>
    </source>
</evidence>
<dbReference type="InterPro" id="IPR050266">
    <property type="entry name" value="AB_hydrolase_sf"/>
</dbReference>
<evidence type="ECO:0000256" key="1">
    <source>
        <dbReference type="ARBA" id="ARBA00022801"/>
    </source>
</evidence>
<dbReference type="EMBL" id="POVK01000012">
    <property type="protein sequence ID" value="NHA33865.1"/>
    <property type="molecule type" value="Genomic_DNA"/>
</dbReference>
<dbReference type="InterPro" id="IPR029058">
    <property type="entry name" value="AB_hydrolase_fold"/>
</dbReference>
<dbReference type="PANTHER" id="PTHR43798:SF31">
    <property type="entry name" value="AB HYDROLASE SUPERFAMILY PROTEIN YCLE"/>
    <property type="match status" value="1"/>
</dbReference>
<keyword evidence="1 5" id="KW-0378">Hydrolase</keyword>
<evidence type="ECO:0000259" key="2">
    <source>
        <dbReference type="Pfam" id="PF00561"/>
    </source>
</evidence>
<dbReference type="Pfam" id="PF00561">
    <property type="entry name" value="Abhydrolase_1"/>
    <property type="match status" value="1"/>
</dbReference>
<evidence type="ECO:0000313" key="7">
    <source>
        <dbReference type="Proteomes" id="UP000572988"/>
    </source>
</evidence>
<protein>
    <submittedName>
        <fullName evidence="5">Alpha/beta hydrolase</fullName>
        <ecNumber evidence="5">1.11.1.10</ecNumber>
    </submittedName>
</protein>
<dbReference type="Proteomes" id="UP000572988">
    <property type="component" value="Unassembled WGS sequence"/>
</dbReference>
<reference evidence="3 6" key="3">
    <citation type="submission" date="2020-11" db="EMBL/GenBank/DDBJ databases">
        <authorList>
            <consortium name="Pathogen Informatics"/>
        </authorList>
    </citation>
    <scope>NUCLEOTIDE SEQUENCE [LARGE SCALE GENOMIC DNA]</scope>
    <source>
        <strain evidence="3 6">NCTC12218</strain>
    </source>
</reference>
<dbReference type="RefSeq" id="WP_016424362.1">
    <property type="nucleotide sequence ID" value="NZ_CABKRV010000001.1"/>
</dbReference>
<proteinExistence type="predicted"/>
<dbReference type="GO" id="GO:0016691">
    <property type="term" value="F:chloride peroxidase activity"/>
    <property type="evidence" value="ECO:0007669"/>
    <property type="project" value="UniProtKB-EC"/>
</dbReference>
<dbReference type="EMBL" id="LR962863">
    <property type="protein sequence ID" value="CAD7360578.1"/>
    <property type="molecule type" value="Genomic_DNA"/>
</dbReference>
<dbReference type="PANTHER" id="PTHR43798">
    <property type="entry name" value="MONOACYLGLYCEROL LIPASE"/>
    <property type="match status" value="1"/>
</dbReference>
<dbReference type="Gene3D" id="3.40.50.1820">
    <property type="entry name" value="alpha/beta hydrolase"/>
    <property type="match status" value="1"/>
</dbReference>
<gene>
    <name evidence="5" type="primary">cpo</name>
    <name evidence="4" type="ORF">C1O36_04885</name>
    <name evidence="5" type="ORF">NCTC12218_02255</name>
</gene>
<sequence length="266" mass="30707">MELFRTSDGTALNYRSMGKGYPIVMIHSIYMNHTVFEDIATRLARYFQVILIDLRGHGYSDKPLAIDFHEYSQDIKELMDFLYIESATVIGNELGSTVALDLTLSASNKVSELILINPTVDDTLLPHERLFRKYAETIRTCNESEQEKFLEKHLYHAKGKVRKFLKNVNDSEALLTDYEKTAVDHSFTENGLEKILPEIHVRTLIIAGQANERVTPNESKHVAELMPNATYELFNKSGVYPFVEEKEKFLKQVKDFMQRTTHHMEL</sequence>
<dbReference type="EC" id="1.11.1.10" evidence="5"/>
<name>A0A7Z7QRU5_STASC</name>
<dbReference type="GO" id="GO:0016787">
    <property type="term" value="F:hydrolase activity"/>
    <property type="evidence" value="ECO:0007669"/>
    <property type="project" value="UniProtKB-KW"/>
</dbReference>
<dbReference type="PRINTS" id="PR00111">
    <property type="entry name" value="ABHYDROLASE"/>
</dbReference>
<dbReference type="AlphaFoldDB" id="A0A7Z7QRU5"/>
<accession>A0A7Z7QRU5</accession>
<feature type="domain" description="AB hydrolase-1" evidence="2">
    <location>
        <begin position="21"/>
        <end position="245"/>
    </location>
</feature>
<keyword evidence="7" id="KW-1185">Reference proteome</keyword>
<dbReference type="GeneID" id="93790895"/>
<evidence type="ECO:0000313" key="5">
    <source>
        <dbReference type="EMBL" id="SUM90174.1"/>
    </source>
</evidence>
<evidence type="ECO:0000313" key="6">
    <source>
        <dbReference type="Proteomes" id="UP000264146"/>
    </source>
</evidence>
<organism evidence="5">
    <name type="scientific">Staphylococcus schleiferi</name>
    <dbReference type="NCBI Taxonomy" id="1295"/>
    <lineage>
        <taxon>Bacteria</taxon>
        <taxon>Bacillati</taxon>
        <taxon>Bacillota</taxon>
        <taxon>Bacilli</taxon>
        <taxon>Bacillales</taxon>
        <taxon>Staphylococcaceae</taxon>
        <taxon>Staphylococcus</taxon>
    </lineage>
</organism>
<evidence type="ECO:0000313" key="3">
    <source>
        <dbReference type="EMBL" id="CAD7360578.1"/>
    </source>
</evidence>